<dbReference type="InterPro" id="IPR036397">
    <property type="entry name" value="RNaseH_sf"/>
</dbReference>
<keyword evidence="2" id="KW-1185">Reference proteome</keyword>
<name>E2AQP2_CAMFO</name>
<sequence>LKTMIYSEQIESEEDLVARIVEASETIRHMPEIFQRMRQSLLRRCNFCRNVGGRNFEHL</sequence>
<evidence type="ECO:0000313" key="2">
    <source>
        <dbReference type="Proteomes" id="UP000000311"/>
    </source>
</evidence>
<feature type="non-terminal residue" evidence="1">
    <location>
        <position position="59"/>
    </location>
</feature>
<dbReference type="Gene3D" id="3.30.420.10">
    <property type="entry name" value="Ribonuclease H-like superfamily/Ribonuclease H"/>
    <property type="match status" value="1"/>
</dbReference>
<protein>
    <submittedName>
        <fullName evidence="1">Uncharacterized protein</fullName>
    </submittedName>
</protein>
<proteinExistence type="predicted"/>
<reference evidence="1 2" key="1">
    <citation type="journal article" date="2010" name="Science">
        <title>Genomic comparison of the ants Camponotus floridanus and Harpegnathos saltator.</title>
        <authorList>
            <person name="Bonasio R."/>
            <person name="Zhang G."/>
            <person name="Ye C."/>
            <person name="Mutti N.S."/>
            <person name="Fang X."/>
            <person name="Qin N."/>
            <person name="Donahue G."/>
            <person name="Yang P."/>
            <person name="Li Q."/>
            <person name="Li C."/>
            <person name="Zhang P."/>
            <person name="Huang Z."/>
            <person name="Berger S.L."/>
            <person name="Reinberg D."/>
            <person name="Wang J."/>
            <person name="Liebig J."/>
        </authorList>
    </citation>
    <scope>NUCLEOTIDE SEQUENCE [LARGE SCALE GENOMIC DNA]</scope>
    <source>
        <strain evidence="2">C129</strain>
    </source>
</reference>
<dbReference type="InParanoid" id="E2AQP2"/>
<gene>
    <name evidence="1" type="ORF">EAG_15159</name>
</gene>
<accession>E2AQP2</accession>
<feature type="non-terminal residue" evidence="1">
    <location>
        <position position="1"/>
    </location>
</feature>
<dbReference type="EMBL" id="GL441804">
    <property type="protein sequence ID" value="EFN64231.1"/>
    <property type="molecule type" value="Genomic_DNA"/>
</dbReference>
<dbReference type="OMA" id="ETIRHMP"/>
<dbReference type="Proteomes" id="UP000000311">
    <property type="component" value="Unassembled WGS sequence"/>
</dbReference>
<organism evidence="2">
    <name type="scientific">Camponotus floridanus</name>
    <name type="common">Florida carpenter ant</name>
    <dbReference type="NCBI Taxonomy" id="104421"/>
    <lineage>
        <taxon>Eukaryota</taxon>
        <taxon>Metazoa</taxon>
        <taxon>Ecdysozoa</taxon>
        <taxon>Arthropoda</taxon>
        <taxon>Hexapoda</taxon>
        <taxon>Insecta</taxon>
        <taxon>Pterygota</taxon>
        <taxon>Neoptera</taxon>
        <taxon>Endopterygota</taxon>
        <taxon>Hymenoptera</taxon>
        <taxon>Apocrita</taxon>
        <taxon>Aculeata</taxon>
        <taxon>Formicoidea</taxon>
        <taxon>Formicidae</taxon>
        <taxon>Formicinae</taxon>
        <taxon>Camponotus</taxon>
    </lineage>
</organism>
<dbReference type="GO" id="GO:0003676">
    <property type="term" value="F:nucleic acid binding"/>
    <property type="evidence" value="ECO:0007669"/>
    <property type="project" value="InterPro"/>
</dbReference>
<dbReference type="AlphaFoldDB" id="E2AQP2"/>
<evidence type="ECO:0000313" key="1">
    <source>
        <dbReference type="EMBL" id="EFN64231.1"/>
    </source>
</evidence>